<dbReference type="PANTHER" id="PTHR11042:SF160">
    <property type="entry name" value="EUKARYOTIC TRANSLATION INITIATION FACTOR 2-ALPHA KINASE 1"/>
    <property type="match status" value="1"/>
</dbReference>
<evidence type="ECO:0000256" key="8">
    <source>
        <dbReference type="ARBA" id="ARBA00037982"/>
    </source>
</evidence>
<dbReference type="InterPro" id="IPR008271">
    <property type="entry name" value="Ser/Thr_kinase_AS"/>
</dbReference>
<keyword evidence="4" id="KW-0547">Nucleotide-binding</keyword>
<sequence length="529" mass="58942">MIVGQKRIKESLDVKYGSIKKSQTKQLKWVATRHVFANRYVMINMNTVSIGIEDRKCSVIWAASGILRETNPSLPPRTSSSPRKPHRLPPLHSPPDAAMLRRAIGLPAAAGRAASSRWRGFLTVSFDLEDGKHERAEFKLSVPWGSASASPSGDAIERAVSSEGCKVDTSRLTMNSMGKGGVIASSVLMTATNFDASKARSRRGRGRQMNLVDIHIWPQESRAAATLMRKNGLMAVGNIVHSLSLVKRPPVDNSSLEMPPDGLTANSLPHDHSNLSDKTQHLQYKGFICNEIANEFEVSLKNHFSIHQTLGRGTEGQVFRCSTQKGAHRSAVKRCDVPRKHADEEPSTFDDYLDRKKNGDIDEKLEFFKEAVLGINYLHQKGFIHRDIKPSNIFLDNLNNVKIGDFGSGAFMGSASCLGRDNRFWGTQFHASPELWNMHTHNEKTDVFSLGILYFELFGGPTSSNGRYKRLEKLESILNSSKWKTNPLQTWLNCNISKGWGGKVPVLIQMLQISPRLRPACRDILLMLS</sequence>
<dbReference type="OMA" id="MINMNTV"/>
<dbReference type="GO" id="GO:0005634">
    <property type="term" value="C:nucleus"/>
    <property type="evidence" value="ECO:0007669"/>
    <property type="project" value="TreeGrafter"/>
</dbReference>
<evidence type="ECO:0000256" key="3">
    <source>
        <dbReference type="ARBA" id="ARBA00022679"/>
    </source>
</evidence>
<dbReference type="PROSITE" id="PS50011">
    <property type="entry name" value="PROTEIN_KINASE_DOM"/>
    <property type="match status" value="1"/>
</dbReference>
<dbReference type="STRING" id="39946.B8B5V6"/>
<comment type="catalytic activity">
    <reaction evidence="10">
        <text>L-seryl-[protein] + ATP = O-phospho-L-seryl-[protein] + ADP + H(+)</text>
        <dbReference type="Rhea" id="RHEA:17989"/>
        <dbReference type="Rhea" id="RHEA-COMP:9863"/>
        <dbReference type="Rhea" id="RHEA-COMP:11604"/>
        <dbReference type="ChEBI" id="CHEBI:15378"/>
        <dbReference type="ChEBI" id="CHEBI:29999"/>
        <dbReference type="ChEBI" id="CHEBI:30616"/>
        <dbReference type="ChEBI" id="CHEBI:83421"/>
        <dbReference type="ChEBI" id="CHEBI:456216"/>
        <dbReference type="EC" id="2.7.11.1"/>
    </reaction>
    <physiologicalReaction direction="left-to-right" evidence="10">
        <dbReference type="Rhea" id="RHEA:17990"/>
    </physiologicalReaction>
</comment>
<dbReference type="Gramene" id="BGIOSGA026383-TA">
    <property type="protein sequence ID" value="BGIOSGA026383-PA"/>
    <property type="gene ID" value="BGIOSGA026383"/>
</dbReference>
<dbReference type="PANTHER" id="PTHR11042">
    <property type="entry name" value="EUKARYOTIC TRANSLATION INITIATION FACTOR 2-ALPHA KINASE EIF2-ALPHA KINASE -RELATED"/>
    <property type="match status" value="1"/>
</dbReference>
<keyword evidence="2" id="KW-0723">Serine/threonine-protein kinase</keyword>
<evidence type="ECO:0000256" key="4">
    <source>
        <dbReference type="ARBA" id="ARBA00022741"/>
    </source>
</evidence>
<gene>
    <name evidence="13" type="ORF">OsI_27319</name>
</gene>
<dbReference type="EC" id="2.7.11.1" evidence="1"/>
<protein>
    <recommendedName>
        <fullName evidence="1">non-specific serine/threonine protein kinase</fullName>
        <ecNumber evidence="1">2.7.11.1</ecNumber>
    </recommendedName>
</protein>
<evidence type="ECO:0000313" key="14">
    <source>
        <dbReference type="Proteomes" id="UP000007015"/>
    </source>
</evidence>
<dbReference type="EMBL" id="CM000132">
    <property type="protein sequence ID" value="EEC82675.1"/>
    <property type="molecule type" value="Genomic_DNA"/>
</dbReference>
<organism evidence="13 14">
    <name type="scientific">Oryza sativa subsp. indica</name>
    <name type="common">Rice</name>
    <dbReference type="NCBI Taxonomy" id="39946"/>
    <lineage>
        <taxon>Eukaryota</taxon>
        <taxon>Viridiplantae</taxon>
        <taxon>Streptophyta</taxon>
        <taxon>Embryophyta</taxon>
        <taxon>Tracheophyta</taxon>
        <taxon>Spermatophyta</taxon>
        <taxon>Magnoliopsida</taxon>
        <taxon>Liliopsida</taxon>
        <taxon>Poales</taxon>
        <taxon>Poaceae</taxon>
        <taxon>BOP clade</taxon>
        <taxon>Oryzoideae</taxon>
        <taxon>Oryzeae</taxon>
        <taxon>Oryzinae</taxon>
        <taxon>Oryza</taxon>
        <taxon>Oryza sativa</taxon>
    </lineage>
</organism>
<evidence type="ECO:0000256" key="6">
    <source>
        <dbReference type="ARBA" id="ARBA00022840"/>
    </source>
</evidence>
<keyword evidence="7" id="KW-0652">Protein synthesis inhibitor</keyword>
<dbReference type="PROSITE" id="PS00108">
    <property type="entry name" value="PROTEIN_KINASE_ST"/>
    <property type="match status" value="1"/>
</dbReference>
<proteinExistence type="inferred from homology"/>
<evidence type="ECO:0000259" key="12">
    <source>
        <dbReference type="PROSITE" id="PS50011"/>
    </source>
</evidence>
<evidence type="ECO:0000256" key="10">
    <source>
        <dbReference type="ARBA" id="ARBA00048977"/>
    </source>
</evidence>
<name>B8B5V6_ORYSI</name>
<dbReference type="InterPro" id="IPR011009">
    <property type="entry name" value="Kinase-like_dom_sf"/>
</dbReference>
<accession>B8B5V6</accession>
<reference evidence="13 14" key="1">
    <citation type="journal article" date="2005" name="PLoS Biol.">
        <title>The genomes of Oryza sativa: a history of duplications.</title>
        <authorList>
            <person name="Yu J."/>
            <person name="Wang J."/>
            <person name="Lin W."/>
            <person name="Li S."/>
            <person name="Li H."/>
            <person name="Zhou J."/>
            <person name="Ni P."/>
            <person name="Dong W."/>
            <person name="Hu S."/>
            <person name="Zeng C."/>
            <person name="Zhang J."/>
            <person name="Zhang Y."/>
            <person name="Li R."/>
            <person name="Xu Z."/>
            <person name="Li S."/>
            <person name="Li X."/>
            <person name="Zheng H."/>
            <person name="Cong L."/>
            <person name="Lin L."/>
            <person name="Yin J."/>
            <person name="Geng J."/>
            <person name="Li G."/>
            <person name="Shi J."/>
            <person name="Liu J."/>
            <person name="Lv H."/>
            <person name="Li J."/>
            <person name="Wang J."/>
            <person name="Deng Y."/>
            <person name="Ran L."/>
            <person name="Shi X."/>
            <person name="Wang X."/>
            <person name="Wu Q."/>
            <person name="Li C."/>
            <person name="Ren X."/>
            <person name="Wang J."/>
            <person name="Wang X."/>
            <person name="Li D."/>
            <person name="Liu D."/>
            <person name="Zhang X."/>
            <person name="Ji Z."/>
            <person name="Zhao W."/>
            <person name="Sun Y."/>
            <person name="Zhang Z."/>
            <person name="Bao J."/>
            <person name="Han Y."/>
            <person name="Dong L."/>
            <person name="Ji J."/>
            <person name="Chen P."/>
            <person name="Wu S."/>
            <person name="Liu J."/>
            <person name="Xiao Y."/>
            <person name="Bu D."/>
            <person name="Tan J."/>
            <person name="Yang L."/>
            <person name="Ye C."/>
            <person name="Zhang J."/>
            <person name="Xu J."/>
            <person name="Zhou Y."/>
            <person name="Yu Y."/>
            <person name="Zhang B."/>
            <person name="Zhuang S."/>
            <person name="Wei H."/>
            <person name="Liu B."/>
            <person name="Lei M."/>
            <person name="Yu H."/>
            <person name="Li Y."/>
            <person name="Xu H."/>
            <person name="Wei S."/>
            <person name="He X."/>
            <person name="Fang L."/>
            <person name="Zhang Z."/>
            <person name="Zhang Y."/>
            <person name="Huang X."/>
            <person name="Su Z."/>
            <person name="Tong W."/>
            <person name="Li J."/>
            <person name="Tong Z."/>
            <person name="Li S."/>
            <person name="Ye J."/>
            <person name="Wang L."/>
            <person name="Fang L."/>
            <person name="Lei T."/>
            <person name="Chen C."/>
            <person name="Chen H."/>
            <person name="Xu Z."/>
            <person name="Li H."/>
            <person name="Huang H."/>
            <person name="Zhang F."/>
            <person name="Xu H."/>
            <person name="Li N."/>
            <person name="Zhao C."/>
            <person name="Li S."/>
            <person name="Dong L."/>
            <person name="Huang Y."/>
            <person name="Li L."/>
            <person name="Xi Y."/>
            <person name="Qi Q."/>
            <person name="Li W."/>
            <person name="Zhang B."/>
            <person name="Hu W."/>
            <person name="Zhang Y."/>
            <person name="Tian X."/>
            <person name="Jiao Y."/>
            <person name="Liang X."/>
            <person name="Jin J."/>
            <person name="Gao L."/>
            <person name="Zheng W."/>
            <person name="Hao B."/>
            <person name="Liu S."/>
            <person name="Wang W."/>
            <person name="Yuan L."/>
            <person name="Cao M."/>
            <person name="McDermott J."/>
            <person name="Samudrala R."/>
            <person name="Wang J."/>
            <person name="Wong G.K."/>
            <person name="Yang H."/>
        </authorList>
    </citation>
    <scope>NUCLEOTIDE SEQUENCE [LARGE SCALE GENOMIC DNA]</scope>
    <source>
        <strain evidence="14">cv. 93-11</strain>
    </source>
</reference>
<dbReference type="Gene3D" id="1.10.510.10">
    <property type="entry name" value="Transferase(Phosphotransferase) domain 1"/>
    <property type="match status" value="1"/>
</dbReference>
<keyword evidence="3" id="KW-0808">Transferase</keyword>
<evidence type="ECO:0000256" key="5">
    <source>
        <dbReference type="ARBA" id="ARBA00022777"/>
    </source>
</evidence>
<keyword evidence="5" id="KW-0418">Kinase</keyword>
<dbReference type="Pfam" id="PF00069">
    <property type="entry name" value="Pkinase"/>
    <property type="match status" value="1"/>
</dbReference>
<feature type="region of interest" description="Disordered" evidence="11">
    <location>
        <begin position="71"/>
        <end position="94"/>
    </location>
</feature>
<dbReference type="InterPro" id="IPR000719">
    <property type="entry name" value="Prot_kinase_dom"/>
</dbReference>
<dbReference type="HOGENOM" id="CLU_040601_0_0_1"/>
<evidence type="ECO:0000256" key="2">
    <source>
        <dbReference type="ARBA" id="ARBA00022527"/>
    </source>
</evidence>
<keyword evidence="14" id="KW-1185">Reference proteome</keyword>
<evidence type="ECO:0000256" key="11">
    <source>
        <dbReference type="SAM" id="MobiDB-lite"/>
    </source>
</evidence>
<comment type="catalytic activity">
    <reaction evidence="9">
        <text>L-threonyl-[protein] + ATP = O-phospho-L-threonyl-[protein] + ADP + H(+)</text>
        <dbReference type="Rhea" id="RHEA:46608"/>
        <dbReference type="Rhea" id="RHEA-COMP:11060"/>
        <dbReference type="Rhea" id="RHEA-COMP:11605"/>
        <dbReference type="ChEBI" id="CHEBI:15378"/>
        <dbReference type="ChEBI" id="CHEBI:30013"/>
        <dbReference type="ChEBI" id="CHEBI:30616"/>
        <dbReference type="ChEBI" id="CHEBI:61977"/>
        <dbReference type="ChEBI" id="CHEBI:456216"/>
        <dbReference type="EC" id="2.7.11.1"/>
    </reaction>
    <physiologicalReaction direction="left-to-right" evidence="9">
        <dbReference type="Rhea" id="RHEA:46609"/>
    </physiologicalReaction>
</comment>
<evidence type="ECO:0000313" key="13">
    <source>
        <dbReference type="EMBL" id="EEC82675.1"/>
    </source>
</evidence>
<comment type="similarity">
    <text evidence="8">Belongs to the protein kinase superfamily. Ser/Thr protein kinase family. GCN2 subfamily.</text>
</comment>
<dbReference type="SUPFAM" id="SSF56112">
    <property type="entry name" value="Protein kinase-like (PK-like)"/>
    <property type="match status" value="1"/>
</dbReference>
<dbReference type="InterPro" id="IPR050339">
    <property type="entry name" value="CC_SR_Kinase"/>
</dbReference>
<evidence type="ECO:0000256" key="1">
    <source>
        <dbReference type="ARBA" id="ARBA00012513"/>
    </source>
</evidence>
<dbReference type="GO" id="GO:0017148">
    <property type="term" value="P:negative regulation of translation"/>
    <property type="evidence" value="ECO:0007669"/>
    <property type="project" value="UniProtKB-KW"/>
</dbReference>
<keyword evidence="6" id="KW-0067">ATP-binding</keyword>
<evidence type="ECO:0000256" key="7">
    <source>
        <dbReference type="ARBA" id="ARBA00023193"/>
    </source>
</evidence>
<dbReference type="AlphaFoldDB" id="B8B5V6"/>
<dbReference type="SMART" id="SM00220">
    <property type="entry name" value="S_TKc"/>
    <property type="match status" value="1"/>
</dbReference>
<evidence type="ECO:0000256" key="9">
    <source>
        <dbReference type="ARBA" id="ARBA00048659"/>
    </source>
</evidence>
<dbReference type="GO" id="GO:0005737">
    <property type="term" value="C:cytoplasm"/>
    <property type="evidence" value="ECO:0007669"/>
    <property type="project" value="TreeGrafter"/>
</dbReference>
<dbReference type="Proteomes" id="UP000007015">
    <property type="component" value="Chromosome 7"/>
</dbReference>
<dbReference type="GO" id="GO:0005524">
    <property type="term" value="F:ATP binding"/>
    <property type="evidence" value="ECO:0007669"/>
    <property type="project" value="UniProtKB-KW"/>
</dbReference>
<feature type="domain" description="Protein kinase" evidence="12">
    <location>
        <begin position="225"/>
        <end position="529"/>
    </location>
</feature>
<dbReference type="GO" id="GO:0004694">
    <property type="term" value="F:eukaryotic translation initiation factor 2alpha kinase activity"/>
    <property type="evidence" value="ECO:0007669"/>
    <property type="project" value="TreeGrafter"/>
</dbReference>